<proteinExistence type="inferred from homology"/>
<dbReference type="NCBIfam" id="TIGR01069">
    <property type="entry name" value="mutS2"/>
    <property type="match status" value="1"/>
</dbReference>
<dbReference type="eggNOG" id="COG1193">
    <property type="taxonomic scope" value="Bacteria"/>
</dbReference>
<keyword evidence="7" id="KW-0540">Nuclease</keyword>
<dbReference type="SUPFAM" id="SSF48334">
    <property type="entry name" value="DNA repair protein MutS, domain III"/>
    <property type="match status" value="1"/>
</dbReference>
<evidence type="ECO:0000256" key="1">
    <source>
        <dbReference type="ARBA" id="ARBA00022730"/>
    </source>
</evidence>
<keyword evidence="1 7" id="KW-0699">rRNA-binding</keyword>
<feature type="compositionally biased region" description="Polar residues" evidence="9">
    <location>
        <begin position="705"/>
        <end position="718"/>
    </location>
</feature>
<sequence length="803" mass="89912">MVNMDESTTTESISLLKKLEFDKVARYAAGFCISEMGRDLVERMEAPLAGETERELKRVLELKNFLFEGAPLPFSQLPDTRRLLDKLEVLESWLDPEELLDIAALLQSAAQLRRFMFSNRDIYPELNDLTIALWLEKSIQYAVALAIDERGMVRDTASDALLDIRNGLSEARDGLRRKMERLLRRCQNEGWLMEETVGFRHGRQVLALRVENKHRLHGYIQDYSQTGQTVFVEPAETLEISNRIQELEIAERREIERILKALSSGVRQELDNVRHNERIMAAFDSLYARARLAVETGSMLPQLSAGRRLKIVKGYHPWLFISHGFSKEKVLPLDMELSENEQALVISGPNAGGKSVAMKTVGLLCCMLQHGYLVPCSESSEFPHFAGLFIEIGDEQSIENDLSTFSSHLAAIRDILDRAVPGSLVLIDELCSGTDVEEGSAIARAVIEELITRDVKTVVTTHLGELKVYAHRRDGVVNGAMEFDRNGLAPTFRFLKGVPGNSFAFAMMRRMGFSDEIVNRASGFLTTGHTGLEEMIEDFRHSAAQNRELETELRRERLEAESIRSTLTLQRAELRKKMQELKSKGFRDLNRQLEQARKEIRDLVREVKEHPGDEPTLHKARTRLAGMKQEAASKEEAVEREVAPQADLSIRPGDTVRIGDTNTTGEVESIQGDSAVVQCGNFRLTTALRGLEKISRAGAKKLQKEGSTPQASSKSWSVKASTLESTRLDLRGLTGDEAIAEIGRFIDALAMHRMPSGTIVHGKGSGALRLRTAEFLKQHPRVKSFRLGSLQEGGAGVTVVEIR</sequence>
<keyword evidence="5 7" id="KW-0694">RNA-binding</keyword>
<dbReference type="HAMAP" id="MF_00092">
    <property type="entry name" value="MutS2"/>
    <property type="match status" value="1"/>
</dbReference>
<evidence type="ECO:0000256" key="4">
    <source>
        <dbReference type="ARBA" id="ARBA00022840"/>
    </source>
</evidence>
<dbReference type="EC" id="3.1.-.-" evidence="7"/>
<dbReference type="SMART" id="SM00534">
    <property type="entry name" value="MUTSac"/>
    <property type="match status" value="1"/>
</dbReference>
<dbReference type="SUPFAM" id="SSF52540">
    <property type="entry name" value="P-loop containing nucleoside triphosphate hydrolases"/>
    <property type="match status" value="1"/>
</dbReference>
<dbReference type="AlphaFoldDB" id="B3QQ89"/>
<dbReference type="InterPro" id="IPR000432">
    <property type="entry name" value="DNA_mismatch_repair_MutS_C"/>
</dbReference>
<dbReference type="InterPro" id="IPR007696">
    <property type="entry name" value="DNA_mismatch_repair_MutS_core"/>
</dbReference>
<dbReference type="GO" id="GO:0072344">
    <property type="term" value="P:rescue of stalled ribosome"/>
    <property type="evidence" value="ECO:0007669"/>
    <property type="project" value="UniProtKB-UniRule"/>
</dbReference>
<dbReference type="GO" id="GO:0019843">
    <property type="term" value="F:rRNA binding"/>
    <property type="evidence" value="ECO:0007669"/>
    <property type="project" value="UniProtKB-UniRule"/>
</dbReference>
<protein>
    <recommendedName>
        <fullName evidence="7">Endonuclease MutS2</fullName>
        <ecNumber evidence="7">3.1.-.-</ecNumber>
    </recommendedName>
    <alternativeName>
        <fullName evidence="7">Ribosome-associated protein quality control-upstream factor</fullName>
        <shortName evidence="7">RQC-upstream factor</shortName>
        <shortName evidence="7">RqcU</shortName>
        <ecNumber evidence="7">3.6.4.-</ecNumber>
    </alternativeName>
</protein>
<dbReference type="Pfam" id="PF00488">
    <property type="entry name" value="MutS_V"/>
    <property type="match status" value="1"/>
</dbReference>
<gene>
    <name evidence="7" type="primary">mutS2</name>
    <name evidence="7" type="synonym">rqcU</name>
    <name evidence="11" type="ordered locus">Cpar_1699</name>
</gene>
<dbReference type="GO" id="GO:0030983">
    <property type="term" value="F:mismatched DNA binding"/>
    <property type="evidence" value="ECO:0007669"/>
    <property type="project" value="InterPro"/>
</dbReference>
<keyword evidence="12" id="KW-1185">Reference proteome</keyword>
<dbReference type="SMART" id="SM00533">
    <property type="entry name" value="MUTSd"/>
    <property type="match status" value="1"/>
</dbReference>
<keyword evidence="6 7" id="KW-0238">DNA-binding</keyword>
<dbReference type="Proteomes" id="UP000008811">
    <property type="component" value="Chromosome"/>
</dbReference>
<dbReference type="InterPro" id="IPR005747">
    <property type="entry name" value="MutS2"/>
</dbReference>
<evidence type="ECO:0000313" key="12">
    <source>
        <dbReference type="Proteomes" id="UP000008811"/>
    </source>
</evidence>
<evidence type="ECO:0000256" key="2">
    <source>
        <dbReference type="ARBA" id="ARBA00022741"/>
    </source>
</evidence>
<evidence type="ECO:0000259" key="10">
    <source>
        <dbReference type="PROSITE" id="PS50828"/>
    </source>
</evidence>
<feature type="coiled-coil region" evidence="8">
    <location>
        <begin position="532"/>
        <end position="637"/>
    </location>
</feature>
<comment type="similarity">
    <text evidence="7">Belongs to the DNA mismatch repair MutS family. MutS2 subfamily.</text>
</comment>
<dbReference type="GO" id="GO:0004519">
    <property type="term" value="F:endonuclease activity"/>
    <property type="evidence" value="ECO:0007669"/>
    <property type="project" value="UniProtKB-UniRule"/>
</dbReference>
<evidence type="ECO:0000256" key="7">
    <source>
        <dbReference type="HAMAP-Rule" id="MF_00092"/>
    </source>
</evidence>
<dbReference type="GO" id="GO:0016887">
    <property type="term" value="F:ATP hydrolysis activity"/>
    <property type="evidence" value="ECO:0007669"/>
    <property type="project" value="InterPro"/>
</dbReference>
<dbReference type="InterPro" id="IPR036187">
    <property type="entry name" value="DNA_mismatch_repair_MutS_sf"/>
</dbReference>
<feature type="domain" description="Smr" evidence="10">
    <location>
        <begin position="728"/>
        <end position="803"/>
    </location>
</feature>
<evidence type="ECO:0000313" key="11">
    <source>
        <dbReference type="EMBL" id="ACF12092.1"/>
    </source>
</evidence>
<dbReference type="CDD" id="cd03280">
    <property type="entry name" value="ABC_MutS2"/>
    <property type="match status" value="1"/>
</dbReference>
<reference evidence="11" key="1">
    <citation type="submission" date="2008-06" db="EMBL/GenBank/DDBJ databases">
        <title>Complete sequence of Chlorobaculum parvum NCIB 8327.</title>
        <authorList>
            <consortium name="US DOE Joint Genome Institute"/>
            <person name="Lucas S."/>
            <person name="Copeland A."/>
            <person name="Lapidus A."/>
            <person name="Glavina del Rio T."/>
            <person name="Dalin E."/>
            <person name="Tice H."/>
            <person name="Bruce D."/>
            <person name="Goodwin L."/>
            <person name="Pitluck S."/>
            <person name="Schmutz J."/>
            <person name="Larimer F."/>
            <person name="Land M."/>
            <person name="Hauser L."/>
            <person name="Kyrpides N."/>
            <person name="Mikhailova N."/>
            <person name="Zhao F."/>
            <person name="Li T."/>
            <person name="Liu Z."/>
            <person name="Overmann J."/>
            <person name="Bryant D.A."/>
            <person name="Richardson P."/>
        </authorList>
    </citation>
    <scope>NUCLEOTIDE SEQUENCE [LARGE SCALE GENOMIC DNA]</scope>
    <source>
        <strain evidence="11">NCIB 8327</strain>
    </source>
</reference>
<feature type="binding site" evidence="7">
    <location>
        <begin position="348"/>
        <end position="355"/>
    </location>
    <ligand>
        <name>ATP</name>
        <dbReference type="ChEBI" id="CHEBI:30616"/>
    </ligand>
</feature>
<dbReference type="GO" id="GO:0045910">
    <property type="term" value="P:negative regulation of DNA recombination"/>
    <property type="evidence" value="ECO:0007669"/>
    <property type="project" value="InterPro"/>
</dbReference>
<dbReference type="InterPro" id="IPR045076">
    <property type="entry name" value="MutS"/>
</dbReference>
<organism evidence="11 12">
    <name type="scientific">Chlorobaculum parvum (strain DSM 263 / NCIMB 8327)</name>
    <name type="common">Chlorobium vibrioforme subsp. thiosulfatophilum</name>
    <dbReference type="NCBI Taxonomy" id="517417"/>
    <lineage>
        <taxon>Bacteria</taxon>
        <taxon>Pseudomonadati</taxon>
        <taxon>Chlorobiota</taxon>
        <taxon>Chlorobiia</taxon>
        <taxon>Chlorobiales</taxon>
        <taxon>Chlorobiaceae</taxon>
        <taxon>Chlorobaculum</taxon>
    </lineage>
</organism>
<dbReference type="PANTHER" id="PTHR48466:SF2">
    <property type="entry name" value="OS10G0509000 PROTEIN"/>
    <property type="match status" value="1"/>
</dbReference>
<comment type="function">
    <text evidence="7">Endonuclease that is involved in the suppression of homologous recombination and thus may have a key role in the control of bacterial genetic diversity.</text>
</comment>
<keyword evidence="7" id="KW-0255">Endonuclease</keyword>
<comment type="function">
    <text evidence="7">Acts as a ribosome collision sensor, splitting the ribosome into its 2 subunits. Detects stalled/collided 70S ribosomes which it binds and splits by an ATP-hydrolysis driven conformational change. Acts upstream of the ribosome quality control system (RQC), a ribosome-associated complex that mediates the extraction of incompletely synthesized nascent chains from stalled ribosomes and their subsequent degradation. Probably generates substrates for RQC.</text>
</comment>
<dbReference type="EC" id="3.6.4.-" evidence="7"/>
<evidence type="ECO:0000256" key="8">
    <source>
        <dbReference type="SAM" id="Coils"/>
    </source>
</evidence>
<dbReference type="Gene3D" id="3.40.50.300">
    <property type="entry name" value="P-loop containing nucleotide triphosphate hydrolases"/>
    <property type="match status" value="1"/>
</dbReference>
<dbReference type="Gene3D" id="3.30.1370.110">
    <property type="match status" value="1"/>
</dbReference>
<dbReference type="PROSITE" id="PS50828">
    <property type="entry name" value="SMR"/>
    <property type="match status" value="1"/>
</dbReference>
<dbReference type="GO" id="GO:0005524">
    <property type="term" value="F:ATP binding"/>
    <property type="evidence" value="ECO:0007669"/>
    <property type="project" value="UniProtKB-UniRule"/>
</dbReference>
<dbReference type="Pfam" id="PF01713">
    <property type="entry name" value="Smr"/>
    <property type="match status" value="1"/>
</dbReference>
<dbReference type="Pfam" id="PF20297">
    <property type="entry name" value="MSSS"/>
    <property type="match status" value="1"/>
</dbReference>
<evidence type="ECO:0000256" key="6">
    <source>
        <dbReference type="ARBA" id="ARBA00023125"/>
    </source>
</evidence>
<evidence type="ECO:0000256" key="9">
    <source>
        <dbReference type="SAM" id="MobiDB-lite"/>
    </source>
</evidence>
<dbReference type="GO" id="GO:0140664">
    <property type="term" value="F:ATP-dependent DNA damage sensor activity"/>
    <property type="evidence" value="ECO:0007669"/>
    <property type="project" value="InterPro"/>
</dbReference>
<evidence type="ECO:0000256" key="5">
    <source>
        <dbReference type="ARBA" id="ARBA00022884"/>
    </source>
</evidence>
<name>B3QQ89_CHLP8</name>
<dbReference type="InterPro" id="IPR002625">
    <property type="entry name" value="Smr_dom"/>
</dbReference>
<comment type="subunit">
    <text evidence="7">Homodimer. Binds to stalled ribosomes, contacting rRNA.</text>
</comment>
<dbReference type="FunFam" id="3.40.50.300:FF:000830">
    <property type="entry name" value="Endonuclease MutS2"/>
    <property type="match status" value="1"/>
</dbReference>
<dbReference type="EMBL" id="CP001099">
    <property type="protein sequence ID" value="ACF12092.1"/>
    <property type="molecule type" value="Genomic_DNA"/>
</dbReference>
<dbReference type="PIRSF" id="PIRSF005814">
    <property type="entry name" value="MutS_YshD"/>
    <property type="match status" value="1"/>
</dbReference>
<dbReference type="KEGG" id="cpc:Cpar_1699"/>
<dbReference type="InterPro" id="IPR046893">
    <property type="entry name" value="MSSS"/>
</dbReference>
<dbReference type="SMART" id="SM00463">
    <property type="entry name" value="SMR"/>
    <property type="match status" value="1"/>
</dbReference>
<dbReference type="SUPFAM" id="SSF160443">
    <property type="entry name" value="SMR domain-like"/>
    <property type="match status" value="1"/>
</dbReference>
<accession>B3QQ89</accession>
<keyword evidence="4 7" id="KW-0067">ATP-binding</keyword>
<keyword evidence="3 7" id="KW-0378">Hydrolase</keyword>
<dbReference type="GO" id="GO:0043023">
    <property type="term" value="F:ribosomal large subunit binding"/>
    <property type="evidence" value="ECO:0007669"/>
    <property type="project" value="UniProtKB-UniRule"/>
</dbReference>
<dbReference type="HOGENOM" id="CLU_011252_2_1_10"/>
<dbReference type="GO" id="GO:0006298">
    <property type="term" value="P:mismatch repair"/>
    <property type="evidence" value="ECO:0007669"/>
    <property type="project" value="InterPro"/>
</dbReference>
<evidence type="ECO:0000256" key="3">
    <source>
        <dbReference type="ARBA" id="ARBA00022801"/>
    </source>
</evidence>
<dbReference type="STRING" id="517417.Cpar_1699"/>
<dbReference type="PANTHER" id="PTHR48466">
    <property type="entry name" value="OS10G0509000 PROTEIN-RELATED"/>
    <property type="match status" value="1"/>
</dbReference>
<dbReference type="PROSITE" id="PS00486">
    <property type="entry name" value="DNA_MISMATCH_REPAIR_2"/>
    <property type="match status" value="1"/>
</dbReference>
<keyword evidence="8" id="KW-0175">Coiled coil</keyword>
<feature type="region of interest" description="Disordered" evidence="9">
    <location>
        <begin position="699"/>
        <end position="718"/>
    </location>
</feature>
<keyword evidence="2 7" id="KW-0547">Nucleotide-binding</keyword>
<dbReference type="InterPro" id="IPR027417">
    <property type="entry name" value="P-loop_NTPase"/>
</dbReference>
<dbReference type="InterPro" id="IPR036063">
    <property type="entry name" value="Smr_dom_sf"/>
</dbReference>